<keyword evidence="3" id="KW-1185">Reference proteome</keyword>
<dbReference type="RefSeq" id="WP_379811183.1">
    <property type="nucleotide sequence ID" value="NZ_JBHUPC010000012.1"/>
</dbReference>
<dbReference type="EMBL" id="JBHUPC010000012">
    <property type="protein sequence ID" value="MFD2891601.1"/>
    <property type="molecule type" value="Genomic_DNA"/>
</dbReference>
<evidence type="ECO:0000259" key="1">
    <source>
        <dbReference type="Pfam" id="PF10988"/>
    </source>
</evidence>
<name>A0ABW5YKP1_9FLAO</name>
<dbReference type="Pfam" id="PF10988">
    <property type="entry name" value="DUF2807"/>
    <property type="match status" value="1"/>
</dbReference>
<organism evidence="2 3">
    <name type="scientific">Flavobacterium chuncheonense</name>
    <dbReference type="NCBI Taxonomy" id="2026653"/>
    <lineage>
        <taxon>Bacteria</taxon>
        <taxon>Pseudomonadati</taxon>
        <taxon>Bacteroidota</taxon>
        <taxon>Flavobacteriia</taxon>
        <taxon>Flavobacteriales</taxon>
        <taxon>Flavobacteriaceae</taxon>
        <taxon>Flavobacterium</taxon>
    </lineage>
</organism>
<evidence type="ECO:0000313" key="3">
    <source>
        <dbReference type="Proteomes" id="UP001597534"/>
    </source>
</evidence>
<dbReference type="InterPro" id="IPR021255">
    <property type="entry name" value="DUF2807"/>
</dbReference>
<feature type="domain" description="Putative auto-transporter adhesin head GIN" evidence="1">
    <location>
        <begin position="47"/>
        <end position="226"/>
    </location>
</feature>
<evidence type="ECO:0000313" key="2">
    <source>
        <dbReference type="EMBL" id="MFD2891601.1"/>
    </source>
</evidence>
<accession>A0ABW5YKP1</accession>
<protein>
    <submittedName>
        <fullName evidence="2">Head GIN domain-containing protein</fullName>
    </submittedName>
</protein>
<reference evidence="3" key="1">
    <citation type="journal article" date="2019" name="Int. J. Syst. Evol. Microbiol.">
        <title>The Global Catalogue of Microorganisms (GCM) 10K type strain sequencing project: providing services to taxonomists for standard genome sequencing and annotation.</title>
        <authorList>
            <consortium name="The Broad Institute Genomics Platform"/>
            <consortium name="The Broad Institute Genome Sequencing Center for Infectious Disease"/>
            <person name="Wu L."/>
            <person name="Ma J."/>
        </authorList>
    </citation>
    <scope>NUCLEOTIDE SEQUENCE [LARGE SCALE GENOMIC DNA]</scope>
    <source>
        <strain evidence="3">KCTC 22671</strain>
    </source>
</reference>
<gene>
    <name evidence="2" type="ORF">ACFS5J_06180</name>
</gene>
<dbReference type="Gene3D" id="2.160.20.120">
    <property type="match status" value="1"/>
</dbReference>
<dbReference type="Proteomes" id="UP001597534">
    <property type="component" value="Unassembled WGS sequence"/>
</dbReference>
<comment type="caution">
    <text evidence="2">The sequence shown here is derived from an EMBL/GenBank/DDBJ whole genome shotgun (WGS) entry which is preliminary data.</text>
</comment>
<sequence length="242" mass="24894">MIKIIIEFSKLLVALLLVVVLHSCGNFNGISGNGNVETTKRAVTESFSAIEAKTGLDVIIEQGNTASIIVEADQNLQNHIITEIQNGVLIIYCDASIVKSSAQKVYVQVEDINAIKSSSGATVTTKNGITAPQLLLESSSGSEIDITVSSEELTCESSSGSEITVAGKATSVKADASSGSEIDLSKLNAAIAKANASSGSSSYVNASETISANASSGSTIKYVGKPKQISIEESSGGSVKSK</sequence>
<proteinExistence type="predicted"/>